<dbReference type="InterPro" id="IPR006076">
    <property type="entry name" value="FAD-dep_OxRdtase"/>
</dbReference>
<organism evidence="4 5">
    <name type="scientific">Pseudooceanicola algae</name>
    <dbReference type="NCBI Taxonomy" id="1537215"/>
    <lineage>
        <taxon>Bacteria</taxon>
        <taxon>Pseudomonadati</taxon>
        <taxon>Pseudomonadota</taxon>
        <taxon>Alphaproteobacteria</taxon>
        <taxon>Rhodobacterales</taxon>
        <taxon>Paracoccaceae</taxon>
        <taxon>Pseudooceanicola</taxon>
    </lineage>
</organism>
<evidence type="ECO:0000256" key="2">
    <source>
        <dbReference type="ARBA" id="ARBA00023002"/>
    </source>
</evidence>
<dbReference type="RefSeq" id="WP_119840108.1">
    <property type="nucleotide sequence ID" value="NZ_CP060436.1"/>
</dbReference>
<sequence>MKIVVIGAGVVGVTTAWYLTRDGHEVTVLEAREGVALETSFGNAGGVCPGFAGPWAAPGMPLKAMGWMFRAAAPLKIRPQASLAQWSWLARFTANCTASRFAANKAEMQRVAHYSKDCLVALREETGIAYDHGTGGVLQIFQTADEVAAGERSAAVLRRMEVPHRLLDAREVLEVEPGLARSDLEMAGGLQLTTDETGDCHLFCKALAARAAEAGARFRFNAPVTGFRREGGRIASLSLGAEEITADAFVVATGPWTALLKPLGLKVPVYPVKGYSLTAQITDPQAAPRSSVMDEHSKVMITRLGSRLRAAGVAELAGFDRAMPAPVLSALRKRVEALFPGAAAYEEASYWHGFRPMTPGGPSRVERTGYHNLYLNLGHGSNGWTQAAGTGRMLADLVAGGSGRPPG</sequence>
<dbReference type="AlphaFoldDB" id="A0A418SEC4"/>
<dbReference type="NCBIfam" id="NF001933">
    <property type="entry name" value="PRK00711.1"/>
    <property type="match status" value="1"/>
</dbReference>
<dbReference type="Gene3D" id="3.50.50.60">
    <property type="entry name" value="FAD/NAD(P)-binding domain"/>
    <property type="match status" value="2"/>
</dbReference>
<dbReference type="OrthoDB" id="9805337at2"/>
<dbReference type="GO" id="GO:0005886">
    <property type="term" value="C:plasma membrane"/>
    <property type="evidence" value="ECO:0007669"/>
    <property type="project" value="TreeGrafter"/>
</dbReference>
<dbReference type="Gene3D" id="3.30.9.10">
    <property type="entry name" value="D-Amino Acid Oxidase, subunit A, domain 2"/>
    <property type="match status" value="1"/>
</dbReference>
<dbReference type="GO" id="GO:0008718">
    <property type="term" value="F:D-amino-acid dehydrogenase activity"/>
    <property type="evidence" value="ECO:0007669"/>
    <property type="project" value="TreeGrafter"/>
</dbReference>
<gene>
    <name evidence="4" type="primary">dadA_1</name>
    <name evidence="4" type="ORF">PSAL_009390</name>
</gene>
<proteinExistence type="inferred from homology"/>
<dbReference type="EC" id="1.4.99.-" evidence="4"/>
<evidence type="ECO:0000259" key="3">
    <source>
        <dbReference type="Pfam" id="PF01266"/>
    </source>
</evidence>
<keyword evidence="5" id="KW-1185">Reference proteome</keyword>
<dbReference type="Pfam" id="PF01266">
    <property type="entry name" value="DAO"/>
    <property type="match status" value="1"/>
</dbReference>
<keyword evidence="2 4" id="KW-0560">Oxidoreductase</keyword>
<dbReference type="PANTHER" id="PTHR13847:SF280">
    <property type="entry name" value="D-AMINO ACID DEHYDROGENASE"/>
    <property type="match status" value="1"/>
</dbReference>
<dbReference type="SUPFAM" id="SSF51905">
    <property type="entry name" value="FAD/NAD(P)-binding domain"/>
    <property type="match status" value="1"/>
</dbReference>
<comment type="similarity">
    <text evidence="1">Belongs to the DadA oxidoreductase family.</text>
</comment>
<evidence type="ECO:0000313" key="4">
    <source>
        <dbReference type="EMBL" id="QPM89713.1"/>
    </source>
</evidence>
<protein>
    <submittedName>
        <fullName evidence="4">D-amino acid dehydrogenase</fullName>
        <ecNumber evidence="4">1.4.99.-</ecNumber>
    </submittedName>
</protein>
<dbReference type="InterPro" id="IPR036188">
    <property type="entry name" value="FAD/NAD-bd_sf"/>
</dbReference>
<name>A0A418SEC4_9RHOB</name>
<dbReference type="SUPFAM" id="SSF54373">
    <property type="entry name" value="FAD-linked reductases, C-terminal domain"/>
    <property type="match status" value="1"/>
</dbReference>
<dbReference type="GO" id="GO:0005737">
    <property type="term" value="C:cytoplasm"/>
    <property type="evidence" value="ECO:0007669"/>
    <property type="project" value="TreeGrafter"/>
</dbReference>
<accession>A0A418SEC4</accession>
<evidence type="ECO:0000256" key="1">
    <source>
        <dbReference type="ARBA" id="ARBA00009410"/>
    </source>
</evidence>
<dbReference type="GO" id="GO:0055130">
    <property type="term" value="P:D-alanine catabolic process"/>
    <property type="evidence" value="ECO:0007669"/>
    <property type="project" value="TreeGrafter"/>
</dbReference>
<dbReference type="PANTHER" id="PTHR13847">
    <property type="entry name" value="SARCOSINE DEHYDROGENASE-RELATED"/>
    <property type="match status" value="1"/>
</dbReference>
<dbReference type="KEGG" id="palw:PSAL_009390"/>
<reference evidence="4 5" key="1">
    <citation type="submission" date="2020-08" db="EMBL/GenBank/DDBJ databases">
        <title>Genome sequence of Rhodobacteraceae bacterium Lw-13e.</title>
        <authorList>
            <person name="Poehlein A."/>
            <person name="Wolter L."/>
            <person name="Daniel R."/>
            <person name="Brinkhoff T."/>
        </authorList>
    </citation>
    <scope>NUCLEOTIDE SEQUENCE [LARGE SCALE GENOMIC DNA]</scope>
    <source>
        <strain evidence="4 5">Lw-13e</strain>
    </source>
</reference>
<feature type="domain" description="FAD dependent oxidoreductase" evidence="3">
    <location>
        <begin position="2"/>
        <end position="397"/>
    </location>
</feature>
<dbReference type="EMBL" id="CP060436">
    <property type="protein sequence ID" value="QPM89713.1"/>
    <property type="molecule type" value="Genomic_DNA"/>
</dbReference>
<evidence type="ECO:0000313" key="5">
    <source>
        <dbReference type="Proteomes" id="UP000283786"/>
    </source>
</evidence>
<dbReference type="Proteomes" id="UP000283786">
    <property type="component" value="Chromosome"/>
</dbReference>